<gene>
    <name evidence="2" type="ORF">niasHT_007631</name>
</gene>
<proteinExistence type="predicted"/>
<evidence type="ECO:0000256" key="1">
    <source>
        <dbReference type="SAM" id="MobiDB-lite"/>
    </source>
</evidence>
<name>A0ABD2LPR0_9BILA</name>
<evidence type="ECO:0000313" key="2">
    <source>
        <dbReference type="EMBL" id="KAL3117228.1"/>
    </source>
</evidence>
<evidence type="ECO:0000313" key="3">
    <source>
        <dbReference type="Proteomes" id="UP001620626"/>
    </source>
</evidence>
<dbReference type="EMBL" id="JBICBT010000334">
    <property type="protein sequence ID" value="KAL3117228.1"/>
    <property type="molecule type" value="Genomic_DNA"/>
</dbReference>
<comment type="caution">
    <text evidence="2">The sequence shown here is derived from an EMBL/GenBank/DDBJ whole genome shotgun (WGS) entry which is preliminary data.</text>
</comment>
<sequence>MFSFGWSVPVEFLPSPPSQGEERGKCVVKRNEEMGGGKSCVISGDESHGKEGGFCPIRPDSSDSGTKKWAESGINGKRQIDLMEAAGGKGTRTESKSPPPPPPTLMDIIQFGGGQYDGGKDRRG</sequence>
<keyword evidence="3" id="KW-1185">Reference proteome</keyword>
<dbReference type="AlphaFoldDB" id="A0ABD2LPR0"/>
<feature type="region of interest" description="Disordered" evidence="1">
    <location>
        <begin position="30"/>
        <end position="124"/>
    </location>
</feature>
<accession>A0ABD2LPR0</accession>
<protein>
    <submittedName>
        <fullName evidence="2">Uncharacterized protein</fullName>
    </submittedName>
</protein>
<dbReference type="Proteomes" id="UP001620626">
    <property type="component" value="Unassembled WGS sequence"/>
</dbReference>
<organism evidence="2 3">
    <name type="scientific">Heterodera trifolii</name>
    <dbReference type="NCBI Taxonomy" id="157864"/>
    <lineage>
        <taxon>Eukaryota</taxon>
        <taxon>Metazoa</taxon>
        <taxon>Ecdysozoa</taxon>
        <taxon>Nematoda</taxon>
        <taxon>Chromadorea</taxon>
        <taxon>Rhabditida</taxon>
        <taxon>Tylenchina</taxon>
        <taxon>Tylenchomorpha</taxon>
        <taxon>Tylenchoidea</taxon>
        <taxon>Heteroderidae</taxon>
        <taxon>Heteroderinae</taxon>
        <taxon>Heterodera</taxon>
    </lineage>
</organism>
<reference evidence="2 3" key="1">
    <citation type="submission" date="2024-10" db="EMBL/GenBank/DDBJ databases">
        <authorList>
            <person name="Kim D."/>
        </authorList>
    </citation>
    <scope>NUCLEOTIDE SEQUENCE [LARGE SCALE GENOMIC DNA]</scope>
    <source>
        <strain evidence="2">BH-2024</strain>
    </source>
</reference>